<dbReference type="InterPro" id="IPR009057">
    <property type="entry name" value="Homeodomain-like_sf"/>
</dbReference>
<evidence type="ECO:0000313" key="2">
    <source>
        <dbReference type="Proteomes" id="UP000494365"/>
    </source>
</evidence>
<accession>A0A6S7BEV7</accession>
<sequence length="94" mass="10694">MRGRPKAPLVLSESQREQLIALTMRRKTAQALALRARIVLACAEGIDNQTVATRQRVTSPTVSKWRSRFINHRVDGLLDAHRAREHRGRSTTPR</sequence>
<name>A0A6S7BEV7_9BURK</name>
<dbReference type="Pfam" id="PF13384">
    <property type="entry name" value="HTH_23"/>
    <property type="match status" value="1"/>
</dbReference>
<proteinExistence type="predicted"/>
<evidence type="ECO:0000313" key="1">
    <source>
        <dbReference type="EMBL" id="CAB3796131.1"/>
    </source>
</evidence>
<dbReference type="Proteomes" id="UP000494365">
    <property type="component" value="Unassembled WGS sequence"/>
</dbReference>
<organism evidence="1 2">
    <name type="scientific">Paraburkholderia ultramafica</name>
    <dbReference type="NCBI Taxonomy" id="1544867"/>
    <lineage>
        <taxon>Bacteria</taxon>
        <taxon>Pseudomonadati</taxon>
        <taxon>Pseudomonadota</taxon>
        <taxon>Betaproteobacteria</taxon>
        <taxon>Burkholderiales</taxon>
        <taxon>Burkholderiaceae</taxon>
        <taxon>Paraburkholderia</taxon>
    </lineage>
</organism>
<gene>
    <name evidence="1" type="ORF">LMG28614_04301</name>
</gene>
<dbReference type="AlphaFoldDB" id="A0A6S7BEV7"/>
<dbReference type="EMBL" id="CADIKK010000020">
    <property type="protein sequence ID" value="CAB3796131.1"/>
    <property type="molecule type" value="Genomic_DNA"/>
</dbReference>
<dbReference type="SUPFAM" id="SSF46689">
    <property type="entry name" value="Homeodomain-like"/>
    <property type="match status" value="1"/>
</dbReference>
<protein>
    <recommendedName>
        <fullName evidence="3">Helix-turn-helix domain-containing protein</fullName>
    </recommendedName>
</protein>
<keyword evidence="2" id="KW-1185">Reference proteome</keyword>
<reference evidence="1 2" key="1">
    <citation type="submission" date="2020-04" db="EMBL/GenBank/DDBJ databases">
        <authorList>
            <person name="De Canck E."/>
        </authorList>
    </citation>
    <scope>NUCLEOTIDE SEQUENCE [LARGE SCALE GENOMIC DNA]</scope>
    <source>
        <strain evidence="1 2">LMG 28614</strain>
    </source>
</reference>
<evidence type="ECO:0008006" key="3">
    <source>
        <dbReference type="Google" id="ProtNLM"/>
    </source>
</evidence>